<dbReference type="Gene3D" id="3.30.200.20">
    <property type="entry name" value="Phosphorylase Kinase, domain 1"/>
    <property type="match status" value="2"/>
</dbReference>
<evidence type="ECO:0000256" key="15">
    <source>
        <dbReference type="SAM" id="SignalP"/>
    </source>
</evidence>
<evidence type="ECO:0000256" key="4">
    <source>
        <dbReference type="ARBA" id="ARBA00022692"/>
    </source>
</evidence>
<keyword evidence="12" id="KW-0325">Glycoprotein</keyword>
<dbReference type="PANTHER" id="PTHR27005:SF283">
    <property type="entry name" value="OS02G0633066 PROTEIN"/>
    <property type="match status" value="1"/>
</dbReference>
<evidence type="ECO:0000256" key="2">
    <source>
        <dbReference type="ARBA" id="ARBA00022527"/>
    </source>
</evidence>
<evidence type="ECO:0000256" key="13">
    <source>
        <dbReference type="PROSITE-ProRule" id="PRU10141"/>
    </source>
</evidence>
<dbReference type="FunFam" id="3.30.200.20:FF:000043">
    <property type="entry name" value="Wall-associated receptor kinase 2"/>
    <property type="match status" value="2"/>
</dbReference>
<evidence type="ECO:0000256" key="10">
    <source>
        <dbReference type="ARBA" id="ARBA00023136"/>
    </source>
</evidence>
<dbReference type="SMART" id="SM00220">
    <property type="entry name" value="S_TKc"/>
    <property type="match status" value="2"/>
</dbReference>
<evidence type="ECO:0000256" key="6">
    <source>
        <dbReference type="ARBA" id="ARBA00022741"/>
    </source>
</evidence>
<protein>
    <recommendedName>
        <fullName evidence="16">Protein kinase domain-containing protein</fullName>
    </recommendedName>
</protein>
<keyword evidence="18" id="KW-1185">Reference proteome</keyword>
<dbReference type="GO" id="GO:0004674">
    <property type="term" value="F:protein serine/threonine kinase activity"/>
    <property type="evidence" value="ECO:0007669"/>
    <property type="project" value="UniProtKB-KW"/>
</dbReference>
<keyword evidence="3" id="KW-0808">Transferase</keyword>
<feature type="binding site" evidence="13">
    <location>
        <position position="253"/>
    </location>
    <ligand>
        <name>ATP</name>
        <dbReference type="ChEBI" id="CHEBI:30616"/>
    </ligand>
</feature>
<keyword evidence="11" id="KW-1015">Disulfide bond</keyword>
<evidence type="ECO:0000259" key="16">
    <source>
        <dbReference type="PROSITE" id="PS50011"/>
    </source>
</evidence>
<feature type="transmembrane region" description="Helical" evidence="14">
    <location>
        <begin position="854"/>
        <end position="877"/>
    </location>
</feature>
<keyword evidence="9 14" id="KW-1133">Transmembrane helix</keyword>
<dbReference type="GO" id="GO:0030247">
    <property type="term" value="F:polysaccharide binding"/>
    <property type="evidence" value="ECO:0007669"/>
    <property type="project" value="InterPro"/>
</dbReference>
<evidence type="ECO:0000256" key="8">
    <source>
        <dbReference type="ARBA" id="ARBA00022840"/>
    </source>
</evidence>
<dbReference type="InterPro" id="IPR011009">
    <property type="entry name" value="Kinase-like_dom_sf"/>
</dbReference>
<feature type="transmembrane region" description="Helical" evidence="14">
    <location>
        <begin position="149"/>
        <end position="172"/>
    </location>
</feature>
<evidence type="ECO:0000256" key="7">
    <source>
        <dbReference type="ARBA" id="ARBA00022777"/>
    </source>
</evidence>
<dbReference type="GO" id="GO:0005886">
    <property type="term" value="C:plasma membrane"/>
    <property type="evidence" value="ECO:0007669"/>
    <property type="project" value="TreeGrafter"/>
</dbReference>
<dbReference type="Proteomes" id="UP000636709">
    <property type="component" value="Unassembled WGS sequence"/>
</dbReference>
<dbReference type="SMART" id="SM00181">
    <property type="entry name" value="EGF"/>
    <property type="match status" value="2"/>
</dbReference>
<organism evidence="17 18">
    <name type="scientific">Digitaria exilis</name>
    <dbReference type="NCBI Taxonomy" id="1010633"/>
    <lineage>
        <taxon>Eukaryota</taxon>
        <taxon>Viridiplantae</taxon>
        <taxon>Streptophyta</taxon>
        <taxon>Embryophyta</taxon>
        <taxon>Tracheophyta</taxon>
        <taxon>Spermatophyta</taxon>
        <taxon>Magnoliopsida</taxon>
        <taxon>Liliopsida</taxon>
        <taxon>Poales</taxon>
        <taxon>Poaceae</taxon>
        <taxon>PACMAD clade</taxon>
        <taxon>Panicoideae</taxon>
        <taxon>Panicodae</taxon>
        <taxon>Paniceae</taxon>
        <taxon>Anthephorinae</taxon>
        <taxon>Digitaria</taxon>
    </lineage>
</organism>
<dbReference type="Gene3D" id="1.10.510.10">
    <property type="entry name" value="Transferase(Phosphotransferase) domain 1"/>
    <property type="match status" value="2"/>
</dbReference>
<dbReference type="SUPFAM" id="SSF57196">
    <property type="entry name" value="EGF/Laminin"/>
    <property type="match status" value="1"/>
</dbReference>
<feature type="chain" id="PRO_5032565870" description="Protein kinase domain-containing protein" evidence="15">
    <location>
        <begin position="19"/>
        <end position="1107"/>
    </location>
</feature>
<evidence type="ECO:0000313" key="17">
    <source>
        <dbReference type="EMBL" id="KAF8690807.1"/>
    </source>
</evidence>
<dbReference type="SUPFAM" id="SSF56112">
    <property type="entry name" value="Protein kinase-like (PK-like)"/>
    <property type="match status" value="2"/>
</dbReference>
<dbReference type="Pfam" id="PF07714">
    <property type="entry name" value="PK_Tyr_Ser-Thr"/>
    <property type="match status" value="2"/>
</dbReference>
<dbReference type="FunFam" id="1.10.510.10:FF:000084">
    <property type="entry name" value="Wall-associated receptor kinase 2"/>
    <property type="match status" value="1"/>
</dbReference>
<dbReference type="InterPro" id="IPR000742">
    <property type="entry name" value="EGF"/>
</dbReference>
<keyword evidence="2" id="KW-0723">Serine/threonine-protein kinase</keyword>
<name>A0A835BDN9_9POAL</name>
<feature type="transmembrane region" description="Helical" evidence="14">
    <location>
        <begin position="529"/>
        <end position="554"/>
    </location>
</feature>
<comment type="caution">
    <text evidence="17">The sequence shown here is derived from an EMBL/GenBank/DDBJ whole genome shotgun (WGS) entry which is preliminary data.</text>
</comment>
<evidence type="ECO:0000256" key="3">
    <source>
        <dbReference type="ARBA" id="ARBA00022679"/>
    </source>
</evidence>
<reference evidence="17" key="1">
    <citation type="submission" date="2020-07" db="EMBL/GenBank/DDBJ databases">
        <title>Genome sequence and genetic diversity analysis of an under-domesticated orphan crop, white fonio (Digitaria exilis).</title>
        <authorList>
            <person name="Bennetzen J.L."/>
            <person name="Chen S."/>
            <person name="Ma X."/>
            <person name="Wang X."/>
            <person name="Yssel A.E.J."/>
            <person name="Chaluvadi S.R."/>
            <person name="Johnson M."/>
            <person name="Gangashetty P."/>
            <person name="Hamidou F."/>
            <person name="Sanogo M.D."/>
            <person name="Zwaenepoel A."/>
            <person name="Wallace J."/>
            <person name="Van De Peer Y."/>
            <person name="Van Deynze A."/>
        </authorList>
    </citation>
    <scope>NUCLEOTIDE SEQUENCE</scope>
    <source>
        <tissue evidence="17">Leaves</tissue>
    </source>
</reference>
<dbReference type="InterPro" id="IPR025287">
    <property type="entry name" value="WAK_GUB"/>
</dbReference>
<evidence type="ECO:0000256" key="14">
    <source>
        <dbReference type="SAM" id="Phobius"/>
    </source>
</evidence>
<keyword evidence="10 14" id="KW-0472">Membrane</keyword>
<proteinExistence type="predicted"/>
<dbReference type="Pfam" id="PF13947">
    <property type="entry name" value="GUB_WAK_bind"/>
    <property type="match status" value="2"/>
</dbReference>
<feature type="signal peptide" evidence="15">
    <location>
        <begin position="1"/>
        <end position="18"/>
    </location>
</feature>
<evidence type="ECO:0000256" key="12">
    <source>
        <dbReference type="ARBA" id="ARBA00023180"/>
    </source>
</evidence>
<dbReference type="EMBL" id="JACEFO010001972">
    <property type="protein sequence ID" value="KAF8690807.1"/>
    <property type="molecule type" value="Genomic_DNA"/>
</dbReference>
<dbReference type="InterPro" id="IPR017441">
    <property type="entry name" value="Protein_kinase_ATP_BS"/>
</dbReference>
<dbReference type="PROSITE" id="PS50011">
    <property type="entry name" value="PROTEIN_KINASE_DOM"/>
    <property type="match status" value="2"/>
</dbReference>
<dbReference type="CDD" id="cd00054">
    <property type="entry name" value="EGF_CA"/>
    <property type="match status" value="1"/>
</dbReference>
<accession>A0A835BDN9</accession>
<dbReference type="InterPro" id="IPR001245">
    <property type="entry name" value="Ser-Thr/Tyr_kinase_cat_dom"/>
</dbReference>
<evidence type="ECO:0000313" key="18">
    <source>
        <dbReference type="Proteomes" id="UP000636709"/>
    </source>
</evidence>
<comment type="subcellular location">
    <subcellularLocation>
        <location evidence="1">Membrane</location>
        <topology evidence="1">Single-pass type I membrane protein</topology>
    </subcellularLocation>
</comment>
<dbReference type="PROSITE" id="PS00107">
    <property type="entry name" value="PROTEIN_KINASE_ATP"/>
    <property type="match status" value="2"/>
</dbReference>
<dbReference type="AlphaFoldDB" id="A0A835BDN9"/>
<dbReference type="OrthoDB" id="4062651at2759"/>
<evidence type="ECO:0000256" key="11">
    <source>
        <dbReference type="ARBA" id="ARBA00023157"/>
    </source>
</evidence>
<dbReference type="InterPro" id="IPR000719">
    <property type="entry name" value="Prot_kinase_dom"/>
</dbReference>
<keyword evidence="6 13" id="KW-0547">Nucleotide-binding</keyword>
<dbReference type="PANTHER" id="PTHR27005">
    <property type="entry name" value="WALL-ASSOCIATED RECEPTOR KINASE-LIKE 21"/>
    <property type="match status" value="1"/>
</dbReference>
<sequence>MLLLTTALPSLLLPLAAGGQGPSELLLPERNCTDMCGDVVVPYPFGIMAGCYLPGFNLTCNRSQEPPRLYLGDGTLQVMVSLSRTPRYIDECMLPDKCYGSCTNIPGKYLCECPQGSSGDPSIPNGCVKSNASHTCENYYLFMIEKLSLILGLGFGSGAALLFIVLGMKFFINKLKQTRKNIIRGKFFKQNRGQLLQQLICHRTDIAERMIITLEELEKATNNFDKSRELGGGGHGIVYKGILSTLHVVAIKKSKIVIQREIDDFINEVAILSQMNHRNIVKLLGCCLETEVPLLVYEFISNGTLHYHLHVEAAISIFWEDRLRIAVETARALAYLHSFVSMPVIHRDIKSPNILLGDNLIVKLSDFGASRYVPVDQTGVDTTVQGTFGYMDPMYYSTGHLTEKSDVYSFGIILIELLTRKKPVSYRSLEGYSLVYHFGTLLSEGNLDLILDSQVSREGGGEVIDIALLAAICVKSISAERPTMRQVEMALEASLRNFLPEGFRIGLPVMPHKRCNRFTYYHGLSAMRLFAATTASCMLLLTAALPSLLLPLAACGQGPSELLLPERNCTTMCGDMVVPYPFGTTAGCYLPGFNLTCNKSQSPPRLSLGDGTLQVVSISLENSTMRVVGPKIPMVVPVGNDTMAIGTWGGLGWGISDEGPYKLAEVYNELVLFGCPFLAFLKIPQDPPMGDLVINTCSTMCSINHGHDCWEQPNSRRCQKCSGLDCCQVSIPSGEVSYNVHLKSLLYTGGIDRPHSVFISEEGWFHPYNASGRSASAIPVVLGWAIISNALPNESSDGNATCPKDLGSTACHSSYSTCWNTGHLYGKNKTKSYTCSCWDGYQGNPYLTDGCQGLILGLGAGIGAALLFLVLGTSFFVNKLNERRKKIRREKFFKQNHSRLLQQLVCHRTDIGERMVVTLEELEKATNNFDKTRELGGGGHGIVYKGILSTLHVVAIKKSKIVVQREIDDFINEVAILSQMNHRNIVKLLGCCLETEVPLLVYEFINNGTLYNHLHVEAPTSINWKDRLRIAVETARALAYLHSFVSIPVVHRDIKSPNILLDDNLIVKLSDFGASRYVQVDQTGVDTAVQGTFGYLDPMYYNTGHLT</sequence>
<evidence type="ECO:0000256" key="9">
    <source>
        <dbReference type="ARBA" id="ARBA00022989"/>
    </source>
</evidence>
<evidence type="ECO:0000256" key="1">
    <source>
        <dbReference type="ARBA" id="ARBA00004479"/>
    </source>
</evidence>
<dbReference type="GO" id="GO:0007166">
    <property type="term" value="P:cell surface receptor signaling pathway"/>
    <property type="evidence" value="ECO:0007669"/>
    <property type="project" value="InterPro"/>
</dbReference>
<keyword evidence="8 13" id="KW-0067">ATP-binding</keyword>
<feature type="domain" description="Protein kinase" evidence="16">
    <location>
        <begin position="929"/>
        <end position="1107"/>
    </location>
</feature>
<feature type="domain" description="Protein kinase" evidence="16">
    <location>
        <begin position="224"/>
        <end position="499"/>
    </location>
</feature>
<keyword evidence="5 15" id="KW-0732">Signal</keyword>
<feature type="binding site" evidence="13">
    <location>
        <position position="958"/>
    </location>
    <ligand>
        <name>ATP</name>
        <dbReference type="ChEBI" id="CHEBI:30616"/>
    </ligand>
</feature>
<evidence type="ECO:0000256" key="5">
    <source>
        <dbReference type="ARBA" id="ARBA00022729"/>
    </source>
</evidence>
<dbReference type="GO" id="GO:0005524">
    <property type="term" value="F:ATP binding"/>
    <property type="evidence" value="ECO:0007669"/>
    <property type="project" value="UniProtKB-UniRule"/>
</dbReference>
<dbReference type="PROSITE" id="PS00108">
    <property type="entry name" value="PROTEIN_KINASE_ST"/>
    <property type="match status" value="2"/>
</dbReference>
<dbReference type="InterPro" id="IPR008271">
    <property type="entry name" value="Ser/Thr_kinase_AS"/>
</dbReference>
<keyword evidence="4 14" id="KW-0812">Transmembrane</keyword>
<keyword evidence="7" id="KW-0418">Kinase</keyword>
<gene>
    <name evidence="17" type="ORF">HU200_041200</name>
</gene>
<dbReference type="InterPro" id="IPR045274">
    <property type="entry name" value="WAK-like"/>
</dbReference>
<dbReference type="Gene3D" id="2.10.25.10">
    <property type="entry name" value="Laminin"/>
    <property type="match status" value="1"/>
</dbReference>